<evidence type="ECO:0000256" key="2">
    <source>
        <dbReference type="ARBA" id="ARBA00005679"/>
    </source>
</evidence>
<dbReference type="GO" id="GO:0005576">
    <property type="term" value="C:extracellular region"/>
    <property type="evidence" value="ECO:0007669"/>
    <property type="project" value="UniProtKB-SubCell"/>
</dbReference>
<dbReference type="Proteomes" id="UP000041254">
    <property type="component" value="Unassembled WGS sequence"/>
</dbReference>
<dbReference type="OrthoDB" id="958254at2759"/>
<dbReference type="PANTHER" id="PTHR13234:SF8">
    <property type="entry name" value="GAMMA-INTERFERON-INDUCIBLE LYSOSOMAL THIOL REDUCTASE"/>
    <property type="match status" value="1"/>
</dbReference>
<feature type="signal peptide" evidence="6">
    <location>
        <begin position="1"/>
        <end position="22"/>
    </location>
</feature>
<dbReference type="OMA" id="CQLYKGV"/>
<evidence type="ECO:0000256" key="1">
    <source>
        <dbReference type="ARBA" id="ARBA00004613"/>
    </source>
</evidence>
<keyword evidence="8" id="KW-1185">Reference proteome</keyword>
<keyword evidence="5" id="KW-0325">Glycoprotein</keyword>
<reference evidence="7 8" key="1">
    <citation type="submission" date="2014-11" db="EMBL/GenBank/DDBJ databases">
        <authorList>
            <person name="Zhu J."/>
            <person name="Qi W."/>
            <person name="Song R."/>
        </authorList>
    </citation>
    <scope>NUCLEOTIDE SEQUENCE [LARGE SCALE GENOMIC DNA]</scope>
</reference>
<comment type="subcellular location">
    <subcellularLocation>
        <location evidence="1">Secreted</location>
    </subcellularLocation>
</comment>
<dbReference type="VEuPathDB" id="CryptoDB:Vbra_17186"/>
<comment type="similarity">
    <text evidence="2">Belongs to the GILT family.</text>
</comment>
<dbReference type="InParanoid" id="A0A0G4G8B1"/>
<evidence type="ECO:0000256" key="5">
    <source>
        <dbReference type="ARBA" id="ARBA00023180"/>
    </source>
</evidence>
<accession>A0A0G4G8B1</accession>
<dbReference type="PhylomeDB" id="A0A0G4G8B1"/>
<evidence type="ECO:0000313" key="7">
    <source>
        <dbReference type="EMBL" id="CEM24584.1"/>
    </source>
</evidence>
<dbReference type="STRING" id="1169540.A0A0G4G8B1"/>
<evidence type="ECO:0008006" key="9">
    <source>
        <dbReference type="Google" id="ProtNLM"/>
    </source>
</evidence>
<evidence type="ECO:0000313" key="8">
    <source>
        <dbReference type="Proteomes" id="UP000041254"/>
    </source>
</evidence>
<protein>
    <recommendedName>
        <fullName evidence="9">Gamma-interferon-inducible lysosomal thiol reductase</fullName>
    </recommendedName>
</protein>
<proteinExistence type="inferred from homology"/>
<evidence type="ECO:0000256" key="3">
    <source>
        <dbReference type="ARBA" id="ARBA00022525"/>
    </source>
</evidence>
<organism evidence="7 8">
    <name type="scientific">Vitrella brassicaformis (strain CCMP3155)</name>
    <dbReference type="NCBI Taxonomy" id="1169540"/>
    <lineage>
        <taxon>Eukaryota</taxon>
        <taxon>Sar</taxon>
        <taxon>Alveolata</taxon>
        <taxon>Colpodellida</taxon>
        <taxon>Vitrellaceae</taxon>
        <taxon>Vitrella</taxon>
    </lineage>
</organism>
<gene>
    <name evidence="7" type="ORF">Vbra_17186</name>
</gene>
<evidence type="ECO:0000256" key="6">
    <source>
        <dbReference type="SAM" id="SignalP"/>
    </source>
</evidence>
<dbReference type="Pfam" id="PF03227">
    <property type="entry name" value="GILT"/>
    <property type="match status" value="1"/>
</dbReference>
<feature type="chain" id="PRO_5005189638" description="Gamma-interferon-inducible lysosomal thiol reductase" evidence="6">
    <location>
        <begin position="23"/>
        <end position="221"/>
    </location>
</feature>
<dbReference type="GO" id="GO:0016671">
    <property type="term" value="F:oxidoreductase activity, acting on a sulfur group of donors, disulfide as acceptor"/>
    <property type="evidence" value="ECO:0007669"/>
    <property type="project" value="InterPro"/>
</dbReference>
<evidence type="ECO:0000256" key="4">
    <source>
        <dbReference type="ARBA" id="ARBA00022729"/>
    </source>
</evidence>
<dbReference type="InterPro" id="IPR004911">
    <property type="entry name" value="Interferon-induced_GILT"/>
</dbReference>
<keyword evidence="4 6" id="KW-0732">Signal</keyword>
<keyword evidence="3" id="KW-0964">Secreted</keyword>
<sequence length="221" mass="24205">MDARAFFFLLVICTAALDHIDGRLLADLRESHLVHAASQVSVEVYYESLCPFSAKFIEMSLVPLMESPLRPFVSLTMFPYGNAKTDGKHFKCQHGEAECALNTIQGCILHYSKKSLAAIACIEKDLPQDWAQCVDTGERSAIETCTKDGEGTHLMQGAAKATEALKPPHTYVPYVVINGKHSEENEQNLERAVCSSLGNDAPAYCSKAQSVAVFGRTFLSV</sequence>
<dbReference type="PANTHER" id="PTHR13234">
    <property type="entry name" value="GAMMA-INTERFERON INDUCIBLE LYSOSOMAL THIOL REDUCTASE GILT"/>
    <property type="match status" value="1"/>
</dbReference>
<dbReference type="AlphaFoldDB" id="A0A0G4G8B1"/>
<dbReference type="EMBL" id="CDMY01000584">
    <property type="protein sequence ID" value="CEM24584.1"/>
    <property type="molecule type" value="Genomic_DNA"/>
</dbReference>
<name>A0A0G4G8B1_VITBC</name>